<keyword evidence="5 9" id="KW-0812">Transmembrane</keyword>
<keyword evidence="7 9" id="KW-0472">Membrane</keyword>
<dbReference type="EMBL" id="QOQW01000007">
    <property type="protein sequence ID" value="RCK80327.1"/>
    <property type="molecule type" value="Genomic_DNA"/>
</dbReference>
<comment type="caution">
    <text evidence="10">The sequence shown here is derived from an EMBL/GenBank/DDBJ whole genome shotgun (WGS) entry which is preliminary data.</text>
</comment>
<evidence type="ECO:0000256" key="1">
    <source>
        <dbReference type="ARBA" id="ARBA00004651"/>
    </source>
</evidence>
<feature type="transmembrane region" description="Helical" evidence="9">
    <location>
        <begin position="431"/>
        <end position="451"/>
    </location>
</feature>
<feature type="transmembrane region" description="Helical" evidence="9">
    <location>
        <begin position="130"/>
        <end position="150"/>
    </location>
</feature>
<dbReference type="InterPro" id="IPR050297">
    <property type="entry name" value="LipidA_mod_glycosyltrf_83"/>
</dbReference>
<feature type="region of interest" description="Disordered" evidence="8">
    <location>
        <begin position="1"/>
        <end position="22"/>
    </location>
</feature>
<evidence type="ECO:0000256" key="2">
    <source>
        <dbReference type="ARBA" id="ARBA00022475"/>
    </source>
</evidence>
<feature type="transmembrane region" description="Helical" evidence="9">
    <location>
        <begin position="233"/>
        <end position="254"/>
    </location>
</feature>
<evidence type="ECO:0000256" key="6">
    <source>
        <dbReference type="ARBA" id="ARBA00022989"/>
    </source>
</evidence>
<dbReference type="GO" id="GO:0016763">
    <property type="term" value="F:pentosyltransferase activity"/>
    <property type="evidence" value="ECO:0007669"/>
    <property type="project" value="TreeGrafter"/>
</dbReference>
<evidence type="ECO:0000256" key="9">
    <source>
        <dbReference type="SAM" id="Phobius"/>
    </source>
</evidence>
<dbReference type="Proteomes" id="UP000252355">
    <property type="component" value="Unassembled WGS sequence"/>
</dbReference>
<evidence type="ECO:0000256" key="3">
    <source>
        <dbReference type="ARBA" id="ARBA00022676"/>
    </source>
</evidence>
<dbReference type="GO" id="GO:0009103">
    <property type="term" value="P:lipopolysaccharide biosynthetic process"/>
    <property type="evidence" value="ECO:0007669"/>
    <property type="project" value="UniProtKB-ARBA"/>
</dbReference>
<gene>
    <name evidence="10" type="ORF">OZSIB_3509</name>
</gene>
<feature type="transmembrane region" description="Helical" evidence="9">
    <location>
        <begin position="328"/>
        <end position="346"/>
    </location>
</feature>
<evidence type="ECO:0000256" key="7">
    <source>
        <dbReference type="ARBA" id="ARBA00023136"/>
    </source>
</evidence>
<evidence type="ECO:0000313" key="11">
    <source>
        <dbReference type="Proteomes" id="UP000252355"/>
    </source>
</evidence>
<accession>A0A367ZR54</accession>
<sequence>MEQEGMSPAARPVPDGPVPTGSSAPSSFVDAWLIGGVMVAAWGLARPFGDFPVNDDWSYGVAVQRLLAEGRFRPTGWTAMPLLTQALWGAAFCLPWGFSWHTVRLSTMVLALIGVLGCHRLLLRSGGDRLVAAVGALALGLNPVFFLLSCTFMTDVPFTVFGIGAFLALAAALQAPEQRRRRLALVAGSLLALAATLCRQIGLFIPLAFALVVLGRRSASGEPTSGWRRVKEAALRLSEAGLPLVLCVVALWGFQAWMRRTGGLPDLYDRHNEHLLAIWSQQPGLAMKSVVFRTVVALLYLGWFLWPLLLPTGRCCSRMRRWSARHRLVPLAAGVGFLVIAGIYVMQEGPMPLGMYILVPHGIGPLCFGSAFDGQHAVQLPPLPAWFWWTVTGMSLFGGTLLASILTGTGMLMVRRWRSRGLAGQDLPRSFFLLATLVYLLPLIVGGANFFDRYLLPVMPPLLALLATFHQGGRAPAPTAGGAVRPSEERARERTGGKERRAAVKWMMGGLGLACLAVYTIWGTHDYFAWNRVRWAGLADLMARHGLTPREVDGGFEFNGLHRYDPAFVPRNGRSWWASASDTFVLSFTPVPGCQVVERWPFSRWPLPDGEILVLRRAGF</sequence>
<reference evidence="10 11" key="1">
    <citation type="submission" date="2018-05" db="EMBL/GenBank/DDBJ databases">
        <title>A metagenomic window into the 2 km-deep terrestrial subsurface aquifer revealed taxonomically and functionally diverse microbial community comprising novel uncultured bacterial lineages.</title>
        <authorList>
            <person name="Kadnikov V.V."/>
            <person name="Mardanov A.V."/>
            <person name="Beletsky A.V."/>
            <person name="Banks D."/>
            <person name="Pimenov N.V."/>
            <person name="Frank Y.A."/>
            <person name="Karnachuk O.V."/>
            <person name="Ravin N.V."/>
        </authorList>
    </citation>
    <scope>NUCLEOTIDE SEQUENCE [LARGE SCALE GENOMIC DNA]</scope>
    <source>
        <strain evidence="10">BY5</strain>
    </source>
</reference>
<feature type="transmembrane region" description="Helical" evidence="9">
    <location>
        <begin position="103"/>
        <end position="123"/>
    </location>
</feature>
<feature type="transmembrane region" description="Helical" evidence="9">
    <location>
        <begin position="156"/>
        <end position="173"/>
    </location>
</feature>
<dbReference type="PANTHER" id="PTHR33908:SF11">
    <property type="entry name" value="MEMBRANE PROTEIN"/>
    <property type="match status" value="1"/>
</dbReference>
<evidence type="ECO:0000256" key="5">
    <source>
        <dbReference type="ARBA" id="ARBA00022692"/>
    </source>
</evidence>
<evidence type="ECO:0000313" key="10">
    <source>
        <dbReference type="EMBL" id="RCK80327.1"/>
    </source>
</evidence>
<name>A0A367ZR54_9BACT</name>
<protein>
    <submittedName>
        <fullName evidence="10">Uncharacterized protein</fullName>
    </submittedName>
</protein>
<dbReference type="PANTHER" id="PTHR33908">
    <property type="entry name" value="MANNOSYLTRANSFERASE YKCB-RELATED"/>
    <property type="match status" value="1"/>
</dbReference>
<organism evidence="10 11">
    <name type="scientific">Candidatus Ozemobacter sibiricus</name>
    <dbReference type="NCBI Taxonomy" id="2268124"/>
    <lineage>
        <taxon>Bacteria</taxon>
        <taxon>Candidatus Ozemobacteria</taxon>
        <taxon>Candidatus Ozemobacterales</taxon>
        <taxon>Candidatus Ozemobacteraceae</taxon>
        <taxon>Candidatus Ozemobacter</taxon>
    </lineage>
</organism>
<dbReference type="GO" id="GO:0005886">
    <property type="term" value="C:plasma membrane"/>
    <property type="evidence" value="ECO:0007669"/>
    <property type="project" value="UniProtKB-SubCell"/>
</dbReference>
<feature type="region of interest" description="Disordered" evidence="8">
    <location>
        <begin position="477"/>
        <end position="496"/>
    </location>
</feature>
<keyword evidence="2" id="KW-1003">Cell membrane</keyword>
<keyword evidence="4" id="KW-0808">Transferase</keyword>
<proteinExistence type="predicted"/>
<feature type="transmembrane region" description="Helical" evidence="9">
    <location>
        <begin position="503"/>
        <end position="522"/>
    </location>
</feature>
<comment type="subcellular location">
    <subcellularLocation>
        <location evidence="1">Cell membrane</location>
        <topology evidence="1">Multi-pass membrane protein</topology>
    </subcellularLocation>
</comment>
<feature type="transmembrane region" description="Helical" evidence="9">
    <location>
        <begin position="290"/>
        <end position="308"/>
    </location>
</feature>
<keyword evidence="6 9" id="KW-1133">Transmembrane helix</keyword>
<feature type="transmembrane region" description="Helical" evidence="9">
    <location>
        <begin position="386"/>
        <end position="410"/>
    </location>
</feature>
<dbReference type="AlphaFoldDB" id="A0A367ZR54"/>
<evidence type="ECO:0000256" key="4">
    <source>
        <dbReference type="ARBA" id="ARBA00022679"/>
    </source>
</evidence>
<evidence type="ECO:0000256" key="8">
    <source>
        <dbReference type="SAM" id="MobiDB-lite"/>
    </source>
</evidence>
<keyword evidence="3" id="KW-0328">Glycosyltransferase</keyword>
<feature type="compositionally biased region" description="Basic and acidic residues" evidence="8">
    <location>
        <begin position="486"/>
        <end position="496"/>
    </location>
</feature>